<protein>
    <submittedName>
        <fullName evidence="1">Uncharacterized protein</fullName>
    </submittedName>
</protein>
<evidence type="ECO:0000313" key="2">
    <source>
        <dbReference type="Proteomes" id="UP001732700"/>
    </source>
</evidence>
<reference evidence="1" key="1">
    <citation type="submission" date="2021-05" db="EMBL/GenBank/DDBJ databases">
        <authorList>
            <person name="Scholz U."/>
            <person name="Mascher M."/>
            <person name="Fiebig A."/>
        </authorList>
    </citation>
    <scope>NUCLEOTIDE SEQUENCE [LARGE SCALE GENOMIC DNA]</scope>
</reference>
<proteinExistence type="predicted"/>
<accession>A0ACD5WTI9</accession>
<evidence type="ECO:0000313" key="1">
    <source>
        <dbReference type="EnsemblPlants" id="AVESA.00010b.r2.4CG1280980.1.CDS"/>
    </source>
</evidence>
<keyword evidence="2" id="KW-1185">Reference proteome</keyword>
<dbReference type="EnsemblPlants" id="AVESA.00010b.r2.4CG1280980.1">
    <property type="protein sequence ID" value="AVESA.00010b.r2.4CG1280980.1.CDS"/>
    <property type="gene ID" value="AVESA.00010b.r2.4CG1280980"/>
</dbReference>
<reference evidence="1" key="2">
    <citation type="submission" date="2025-09" db="UniProtKB">
        <authorList>
            <consortium name="EnsemblPlants"/>
        </authorList>
    </citation>
    <scope>IDENTIFICATION</scope>
</reference>
<sequence>MTLTRIYDNQADSQGPVYITIGDGGNREGLATKFIGDHKSAQLSVFREASFGHGRLTIVNDTSAVWRWHRNDDDNATVADEVWLESLASTKRTALVAAGRSWYQ</sequence>
<dbReference type="Proteomes" id="UP001732700">
    <property type="component" value="Chromosome 4C"/>
</dbReference>
<name>A0ACD5WTI9_AVESA</name>
<organism evidence="1 2">
    <name type="scientific">Avena sativa</name>
    <name type="common">Oat</name>
    <dbReference type="NCBI Taxonomy" id="4498"/>
    <lineage>
        <taxon>Eukaryota</taxon>
        <taxon>Viridiplantae</taxon>
        <taxon>Streptophyta</taxon>
        <taxon>Embryophyta</taxon>
        <taxon>Tracheophyta</taxon>
        <taxon>Spermatophyta</taxon>
        <taxon>Magnoliopsida</taxon>
        <taxon>Liliopsida</taxon>
        <taxon>Poales</taxon>
        <taxon>Poaceae</taxon>
        <taxon>BOP clade</taxon>
        <taxon>Pooideae</taxon>
        <taxon>Poodae</taxon>
        <taxon>Poeae</taxon>
        <taxon>Poeae Chloroplast Group 1 (Aveneae type)</taxon>
        <taxon>Aveninae</taxon>
        <taxon>Avena</taxon>
    </lineage>
</organism>